<evidence type="ECO:0000313" key="3">
    <source>
        <dbReference type="Proteomes" id="UP000009047"/>
    </source>
</evidence>
<dbReference type="InterPro" id="IPR050508">
    <property type="entry name" value="Methyltransf_Superfamily"/>
</dbReference>
<feature type="domain" description="Methyltransferase" evidence="1">
    <location>
        <begin position="41"/>
        <end position="136"/>
    </location>
</feature>
<dbReference type="PANTHER" id="PTHR42912:SF93">
    <property type="entry name" value="N6-ADENOSINE-METHYLTRANSFERASE TMT1A"/>
    <property type="match status" value="1"/>
</dbReference>
<dbReference type="RefSeq" id="WP_013257237.1">
    <property type="nucleotide sequence ID" value="NC_014365.1"/>
</dbReference>
<organism evidence="2 3">
    <name type="scientific">Desulfarculus baarsii (strain ATCC 33931 / DSM 2075 / LMG 7858 / VKM B-1802 / 2st14)</name>
    <dbReference type="NCBI Taxonomy" id="644282"/>
    <lineage>
        <taxon>Bacteria</taxon>
        <taxon>Pseudomonadati</taxon>
        <taxon>Thermodesulfobacteriota</taxon>
        <taxon>Desulfarculia</taxon>
        <taxon>Desulfarculales</taxon>
        <taxon>Desulfarculaceae</taxon>
        <taxon>Desulfarculus</taxon>
    </lineage>
</organism>
<dbReference type="STRING" id="644282.Deba_0406"/>
<accession>E1QDZ5</accession>
<sequence length="268" mass="28766">MSQPAYVHGYSAVEAARLADQAQTLAAILHEGVRYPAGAMVLEAGCGVGAQTARLAAASPEARFVSVDISADSLAQARRAVAEAGLGNVTFMRANLLNPPFADESFDHVFVCFVLEHLAEPLAVLRRLRRLLRPGGQITVIEGDHGSCYFHPESAEAMAVWRCLIQAQAAMGGDSLIGRRLHPLLVAAGFNDVRVRPAPIYADDSLPHMVEGFTRRTIMAMVAGVEGQAKAMGLIDDDAWRRGMTALGRAAEPGGVFNYSFFRATAYR</sequence>
<dbReference type="PANTHER" id="PTHR42912">
    <property type="entry name" value="METHYLTRANSFERASE"/>
    <property type="match status" value="1"/>
</dbReference>
<dbReference type="SUPFAM" id="SSF53335">
    <property type="entry name" value="S-adenosyl-L-methionine-dependent methyltransferases"/>
    <property type="match status" value="1"/>
</dbReference>
<dbReference type="GO" id="GO:0032259">
    <property type="term" value="P:methylation"/>
    <property type="evidence" value="ECO:0007669"/>
    <property type="project" value="UniProtKB-KW"/>
</dbReference>
<dbReference type="Pfam" id="PF13649">
    <property type="entry name" value="Methyltransf_25"/>
    <property type="match status" value="1"/>
</dbReference>
<dbReference type="Gene3D" id="3.40.50.150">
    <property type="entry name" value="Vaccinia Virus protein VP39"/>
    <property type="match status" value="1"/>
</dbReference>
<proteinExistence type="predicted"/>
<dbReference type="InterPro" id="IPR041698">
    <property type="entry name" value="Methyltransf_25"/>
</dbReference>
<dbReference type="KEGG" id="dbr:Deba_0406"/>
<dbReference type="AlphaFoldDB" id="E1QDZ5"/>
<dbReference type="GO" id="GO:0008168">
    <property type="term" value="F:methyltransferase activity"/>
    <property type="evidence" value="ECO:0007669"/>
    <property type="project" value="UniProtKB-KW"/>
</dbReference>
<protein>
    <submittedName>
        <fullName evidence="2">Methyltransferase type 11</fullName>
    </submittedName>
</protein>
<dbReference type="EMBL" id="CP002085">
    <property type="protein sequence ID" value="ADK83781.1"/>
    <property type="molecule type" value="Genomic_DNA"/>
</dbReference>
<keyword evidence="2" id="KW-0489">Methyltransferase</keyword>
<keyword evidence="2" id="KW-0808">Transferase</keyword>
<reference evidence="2 3" key="1">
    <citation type="journal article" date="2010" name="Stand. Genomic Sci.">
        <title>Complete genome sequence of Desulfarculus baarsii type strain (2st14).</title>
        <authorList>
            <person name="Sun H."/>
            <person name="Spring S."/>
            <person name="Lapidus A."/>
            <person name="Davenport K."/>
            <person name="Del Rio T.G."/>
            <person name="Tice H."/>
            <person name="Nolan M."/>
            <person name="Copeland A."/>
            <person name="Cheng J.F."/>
            <person name="Lucas S."/>
            <person name="Tapia R."/>
            <person name="Goodwin L."/>
            <person name="Pitluck S."/>
            <person name="Ivanova N."/>
            <person name="Pagani I."/>
            <person name="Mavromatis K."/>
            <person name="Ovchinnikova G."/>
            <person name="Pati A."/>
            <person name="Chen A."/>
            <person name="Palaniappan K."/>
            <person name="Hauser L."/>
            <person name="Chang Y.J."/>
            <person name="Jeffries C.D."/>
            <person name="Detter J.C."/>
            <person name="Han C."/>
            <person name="Rohde M."/>
            <person name="Brambilla E."/>
            <person name="Goker M."/>
            <person name="Woyke T."/>
            <person name="Bristow J."/>
            <person name="Eisen J.A."/>
            <person name="Markowitz V."/>
            <person name="Hugenholtz P."/>
            <person name="Kyrpides N.C."/>
            <person name="Klenk H.P."/>
            <person name="Land M."/>
        </authorList>
    </citation>
    <scope>NUCLEOTIDE SEQUENCE [LARGE SCALE GENOMIC DNA]</scope>
    <source>
        <strain evidence="3">ATCC 33931 / DSM 2075 / LMG 7858 / VKM B-1802 / 2st14</strain>
    </source>
</reference>
<dbReference type="InterPro" id="IPR029063">
    <property type="entry name" value="SAM-dependent_MTases_sf"/>
</dbReference>
<dbReference type="Gene3D" id="6.10.140.1580">
    <property type="match status" value="2"/>
</dbReference>
<dbReference type="CDD" id="cd02440">
    <property type="entry name" value="AdoMet_MTases"/>
    <property type="match status" value="1"/>
</dbReference>
<evidence type="ECO:0000313" key="2">
    <source>
        <dbReference type="EMBL" id="ADK83781.1"/>
    </source>
</evidence>
<gene>
    <name evidence="2" type="ordered locus">Deba_0406</name>
</gene>
<dbReference type="eggNOG" id="COG2226">
    <property type="taxonomic scope" value="Bacteria"/>
</dbReference>
<evidence type="ECO:0000259" key="1">
    <source>
        <dbReference type="Pfam" id="PF13649"/>
    </source>
</evidence>
<dbReference type="HOGENOM" id="CLU_062440_1_0_7"/>
<dbReference type="Proteomes" id="UP000009047">
    <property type="component" value="Chromosome"/>
</dbReference>
<dbReference type="OrthoDB" id="529208at2"/>
<keyword evidence="3" id="KW-1185">Reference proteome</keyword>
<name>E1QDZ5_DESB2</name>